<feature type="domain" description="Chromo" evidence="2">
    <location>
        <begin position="1"/>
        <end position="43"/>
    </location>
</feature>
<evidence type="ECO:0000256" key="1">
    <source>
        <dbReference type="ARBA" id="ARBA00011353"/>
    </source>
</evidence>
<dbReference type="Pfam" id="PF00385">
    <property type="entry name" value="Chromo"/>
    <property type="match status" value="1"/>
</dbReference>
<organism evidence="3 4">
    <name type="scientific">Blastomyces percursus</name>
    <dbReference type="NCBI Taxonomy" id="1658174"/>
    <lineage>
        <taxon>Eukaryota</taxon>
        <taxon>Fungi</taxon>
        <taxon>Dikarya</taxon>
        <taxon>Ascomycota</taxon>
        <taxon>Pezizomycotina</taxon>
        <taxon>Eurotiomycetes</taxon>
        <taxon>Eurotiomycetidae</taxon>
        <taxon>Onygenales</taxon>
        <taxon>Ajellomycetaceae</taxon>
        <taxon>Blastomyces</taxon>
    </lineage>
</organism>
<evidence type="ECO:0000313" key="3">
    <source>
        <dbReference type="EMBL" id="OJD22787.1"/>
    </source>
</evidence>
<dbReference type="CDD" id="cd00024">
    <property type="entry name" value="CD_CSD"/>
    <property type="match status" value="1"/>
</dbReference>
<comment type="caution">
    <text evidence="3">The sequence shown here is derived from an EMBL/GenBank/DDBJ whole genome shotgun (WGS) entry which is preliminary data.</text>
</comment>
<dbReference type="VEuPathDB" id="FungiDB:ACJ73_05864"/>
<name>A0A1J9QRE6_9EURO</name>
<sequence length="62" mass="7522">MDKRLHYGKIRYLVKWRGWTEAEISPWEPAQNLEGAQELVDKFNTECPDHLEKGPRTRKRRR</sequence>
<dbReference type="GO" id="GO:0031507">
    <property type="term" value="P:heterochromatin formation"/>
    <property type="evidence" value="ECO:0007669"/>
    <property type="project" value="InterPro"/>
</dbReference>
<dbReference type="PROSITE" id="PS50013">
    <property type="entry name" value="CHROMO_2"/>
    <property type="match status" value="1"/>
</dbReference>
<dbReference type="Gene3D" id="2.40.50.40">
    <property type="match status" value="1"/>
</dbReference>
<protein>
    <recommendedName>
        <fullName evidence="2">Chromo domain-containing protein</fullName>
    </recommendedName>
</protein>
<dbReference type="PANTHER" id="PTHR47240:SF2">
    <property type="entry name" value="CHROMO DOMAIN-CONTAINING PROTEIN LHP1"/>
    <property type="match status" value="1"/>
</dbReference>
<evidence type="ECO:0000259" key="2">
    <source>
        <dbReference type="PROSITE" id="PS50013"/>
    </source>
</evidence>
<dbReference type="InterPro" id="IPR023780">
    <property type="entry name" value="Chromo_domain"/>
</dbReference>
<dbReference type="Proteomes" id="UP000242791">
    <property type="component" value="Unassembled WGS sequence"/>
</dbReference>
<dbReference type="STRING" id="1658174.A0A1J9QRE6"/>
<evidence type="ECO:0000313" key="4">
    <source>
        <dbReference type="Proteomes" id="UP000242791"/>
    </source>
</evidence>
<dbReference type="AlphaFoldDB" id="A0A1J9QRE6"/>
<dbReference type="InterPro" id="IPR044251">
    <property type="entry name" value="LHP1-like"/>
</dbReference>
<comment type="subunit">
    <text evidence="1">Component of the NuA4 histone acetyltransferase complex.</text>
</comment>
<dbReference type="EMBL" id="LGTZ01000961">
    <property type="protein sequence ID" value="OJD22787.1"/>
    <property type="molecule type" value="Genomic_DNA"/>
</dbReference>
<gene>
    <name evidence="3" type="ORF">ACJ73_05864</name>
</gene>
<dbReference type="PANTHER" id="PTHR47240">
    <property type="entry name" value="CHROMO DOMAIN-CONTAINING PROTEIN LHP1"/>
    <property type="match status" value="1"/>
</dbReference>
<reference evidence="3 4" key="1">
    <citation type="submission" date="2015-08" db="EMBL/GenBank/DDBJ databases">
        <title>Emmonsia species relationships and genome sequence.</title>
        <authorList>
            <person name="Cuomo C.A."/>
            <person name="Schwartz I.S."/>
            <person name="Kenyon C."/>
            <person name="De Hoog G.S."/>
            <person name="Govender N.P."/>
            <person name="Botha A."/>
            <person name="Moreno L."/>
            <person name="De Vries M."/>
            <person name="Munoz J.F."/>
            <person name="Stielow J.B."/>
        </authorList>
    </citation>
    <scope>NUCLEOTIDE SEQUENCE [LARGE SCALE GENOMIC DNA]</scope>
    <source>
        <strain evidence="3 4">EI222</strain>
    </source>
</reference>
<dbReference type="InterPro" id="IPR016197">
    <property type="entry name" value="Chromo-like_dom_sf"/>
</dbReference>
<dbReference type="SUPFAM" id="SSF54160">
    <property type="entry name" value="Chromo domain-like"/>
    <property type="match status" value="1"/>
</dbReference>
<keyword evidence="4" id="KW-1185">Reference proteome</keyword>
<proteinExistence type="predicted"/>
<dbReference type="InterPro" id="IPR000953">
    <property type="entry name" value="Chromo/chromo_shadow_dom"/>
</dbReference>
<dbReference type="OrthoDB" id="433924at2759"/>
<accession>A0A1J9QRE6</accession>